<sequence length="873" mass="97538">MATLQVYQAQALKHLHEGGPDQGAMQELRATTDFTLRATKVMARSLGQVMSTVVVQERHLWLTLAQMADADKARFLDAPISQGGLFGNTVEDVAQQFSAVQKQTEALKHIFPRRDSATTSACPSPRVPPAAPKTPAPSPAEPRLAARRTSQEHPQQSCEVSLTWATQRWRGDCSLGDDNICVLTPGGGPGAAVRDLTERFNFLTSGVPTPSSLLERRLASSDPDSEVDIASAGTREEERWAKTHPGSSSSESSLLRLPFKMLTTKRMLTCIRHQDWFAAIDLKDAYFHVSILPRHRPFLWFAFEGRAYQYKVLPFGLSLSPRVFTKVTEAALSPLWRMGIRILNYLDNWLLIAHSRDALCEHRDLVLRHLSHLGLQVNREKSKLSPVHKTAVPRKTFQRLLGHMAAAAAVTLLGLLHMRPLHHWLHDRVPRWAWHCGTLQIGVSLQCRRLFSLWSDPAFLQAGVPLGQVSRHLVAYTDASSTGWGAVCNGQAASGSWTGPRLQWHINCLELLAVLLALRCFRLMLRHKHVLVSTDSTATVAYINHQGGLRSRRMSQLARHLLLWSQKWLKSLCAVYIPGELNRAADQLSWQSTHPGEWRLYPQRGSPRQGCAGTQLASGPKYAFPPVSLLAQTLCKIREEEEQVLLVAPYWPTRTWFPDLICLCLIMVQWMEHPLGLREAPFEPLASVELKYLSLKTALLTALASIKRRAWIWPGDSHVILRPRPSYVPKVPTTPFRDQVVNLQALPPEEADPASALLCPVRALRIYVDHTWHFRRTEQLFVCFGGQQKGNAVSKQRLAHWVVDAISLSYQNQGEPCPLGVRAHSTRSVASSYALAHGASLADICRAAGWATPNTFARFDNLHVEAVSSRVLT</sequence>
<keyword evidence="5" id="KW-0540">Nuclease</keyword>
<comment type="similarity">
    <text evidence="1">Belongs to the beta type-B retroviral polymerase family. HERV class-II K(HML-2) pol subfamily.</text>
</comment>
<dbReference type="Gene3D" id="3.30.420.10">
    <property type="entry name" value="Ribonuclease H-like superfamily/Ribonuclease H"/>
    <property type="match status" value="1"/>
</dbReference>
<dbReference type="PANTHER" id="PTHR33050">
    <property type="entry name" value="REVERSE TRANSCRIPTASE DOMAIN-CONTAINING PROTEIN"/>
    <property type="match status" value="1"/>
</dbReference>
<keyword evidence="7" id="KW-0378">Hydrolase</keyword>
<gene>
    <name evidence="12" type="ORF">H4Q32_026759</name>
</gene>
<proteinExistence type="inferred from homology"/>
<accession>A0ABQ8L1E9</accession>
<organism evidence="12 13">
    <name type="scientific">Labeo rohita</name>
    <name type="common">Indian major carp</name>
    <name type="synonym">Cyprinus rohita</name>
    <dbReference type="NCBI Taxonomy" id="84645"/>
    <lineage>
        <taxon>Eukaryota</taxon>
        <taxon>Metazoa</taxon>
        <taxon>Chordata</taxon>
        <taxon>Craniata</taxon>
        <taxon>Vertebrata</taxon>
        <taxon>Euteleostomi</taxon>
        <taxon>Actinopterygii</taxon>
        <taxon>Neopterygii</taxon>
        <taxon>Teleostei</taxon>
        <taxon>Ostariophysi</taxon>
        <taxon>Cypriniformes</taxon>
        <taxon>Cyprinidae</taxon>
        <taxon>Labeoninae</taxon>
        <taxon>Labeonini</taxon>
        <taxon>Labeo</taxon>
    </lineage>
</organism>
<dbReference type="CDD" id="cd03714">
    <property type="entry name" value="RT_DIRS1"/>
    <property type="match status" value="1"/>
</dbReference>
<keyword evidence="6" id="KW-0255">Endonuclease</keyword>
<evidence type="ECO:0000256" key="9">
    <source>
        <dbReference type="ARBA" id="ARBA00023172"/>
    </source>
</evidence>
<dbReference type="SUPFAM" id="SSF56672">
    <property type="entry name" value="DNA/RNA polymerases"/>
    <property type="match status" value="1"/>
</dbReference>
<evidence type="ECO:0000259" key="11">
    <source>
        <dbReference type="PROSITE" id="PS50878"/>
    </source>
</evidence>
<feature type="compositionally biased region" description="Pro residues" evidence="10">
    <location>
        <begin position="125"/>
        <end position="140"/>
    </location>
</feature>
<keyword evidence="13" id="KW-1185">Reference proteome</keyword>
<name>A0ABQ8L1E9_LABRO</name>
<feature type="domain" description="Reverse transcriptase" evidence="11">
    <location>
        <begin position="195"/>
        <end position="405"/>
    </location>
</feature>
<evidence type="ECO:0000256" key="8">
    <source>
        <dbReference type="ARBA" id="ARBA00022918"/>
    </source>
</evidence>
<dbReference type="Gene3D" id="3.30.70.270">
    <property type="match status" value="1"/>
</dbReference>
<dbReference type="CDD" id="cd09275">
    <property type="entry name" value="RNase_HI_RT_DIRS1"/>
    <property type="match status" value="1"/>
</dbReference>
<dbReference type="EMBL" id="JACTAM010002744">
    <property type="protein sequence ID" value="KAI2643782.1"/>
    <property type="molecule type" value="Genomic_DNA"/>
</dbReference>
<dbReference type="SUPFAM" id="SSF56349">
    <property type="entry name" value="DNA breaking-rejoining enzymes"/>
    <property type="match status" value="1"/>
</dbReference>
<keyword evidence="4" id="KW-0548">Nucleotidyltransferase</keyword>
<keyword evidence="8" id="KW-0695">RNA-directed DNA polymerase</keyword>
<dbReference type="InterPro" id="IPR011010">
    <property type="entry name" value="DNA_brk_join_enz"/>
</dbReference>
<evidence type="ECO:0000313" key="13">
    <source>
        <dbReference type="Proteomes" id="UP000830375"/>
    </source>
</evidence>
<dbReference type="Pfam" id="PF17917">
    <property type="entry name" value="RT_RNaseH"/>
    <property type="match status" value="1"/>
</dbReference>
<dbReference type="InterPro" id="IPR043128">
    <property type="entry name" value="Rev_trsase/Diguanyl_cyclase"/>
</dbReference>
<evidence type="ECO:0000256" key="4">
    <source>
        <dbReference type="ARBA" id="ARBA00022695"/>
    </source>
</evidence>
<keyword evidence="9" id="KW-0233">DNA recombination</keyword>
<dbReference type="InterPro" id="IPR043502">
    <property type="entry name" value="DNA/RNA_pol_sf"/>
</dbReference>
<dbReference type="InterPro" id="IPR036397">
    <property type="entry name" value="RNaseH_sf"/>
</dbReference>
<dbReference type="PANTHER" id="PTHR33050:SF7">
    <property type="entry name" value="RIBONUCLEASE H"/>
    <property type="match status" value="1"/>
</dbReference>
<evidence type="ECO:0000256" key="5">
    <source>
        <dbReference type="ARBA" id="ARBA00022722"/>
    </source>
</evidence>
<evidence type="ECO:0000256" key="2">
    <source>
        <dbReference type="ARBA" id="ARBA00012180"/>
    </source>
</evidence>
<comment type="caution">
    <text evidence="12">The sequence shown here is derived from an EMBL/GenBank/DDBJ whole genome shotgun (WGS) entry which is preliminary data.</text>
</comment>
<dbReference type="Gene3D" id="1.10.443.10">
    <property type="entry name" value="Intergrase catalytic core"/>
    <property type="match status" value="1"/>
</dbReference>
<evidence type="ECO:0000256" key="7">
    <source>
        <dbReference type="ARBA" id="ARBA00022801"/>
    </source>
</evidence>
<evidence type="ECO:0000313" key="12">
    <source>
        <dbReference type="EMBL" id="KAI2643782.1"/>
    </source>
</evidence>
<dbReference type="PROSITE" id="PS50878">
    <property type="entry name" value="RT_POL"/>
    <property type="match status" value="1"/>
</dbReference>
<evidence type="ECO:0000256" key="1">
    <source>
        <dbReference type="ARBA" id="ARBA00010879"/>
    </source>
</evidence>
<dbReference type="EC" id="3.1.26.4" evidence="2"/>
<feature type="region of interest" description="Disordered" evidence="10">
    <location>
        <begin position="112"/>
        <end position="158"/>
    </location>
</feature>
<evidence type="ECO:0000256" key="10">
    <source>
        <dbReference type="SAM" id="MobiDB-lite"/>
    </source>
</evidence>
<dbReference type="InterPro" id="IPR041373">
    <property type="entry name" value="RT_RNaseH"/>
</dbReference>
<reference evidence="12 13" key="1">
    <citation type="submission" date="2022-01" db="EMBL/GenBank/DDBJ databases">
        <title>A high-quality chromosome-level genome assembly of rohu carp, Labeo rohita.</title>
        <authorList>
            <person name="Arick M.A. II"/>
            <person name="Hsu C.-Y."/>
            <person name="Magbanua Z."/>
            <person name="Pechanova O."/>
            <person name="Grover C."/>
            <person name="Miller E."/>
            <person name="Thrash A."/>
            <person name="Ezzel L."/>
            <person name="Alam S."/>
            <person name="Benzie J."/>
            <person name="Hamilton M."/>
            <person name="Karsi A."/>
            <person name="Lawrence M.L."/>
            <person name="Peterson D.G."/>
        </authorList>
    </citation>
    <scope>NUCLEOTIDE SEQUENCE [LARGE SCALE GENOMIC DNA]</scope>
    <source>
        <strain evidence="13">BAU-BD-2019</strain>
        <tissue evidence="12">Blood</tissue>
    </source>
</reference>
<dbReference type="Gene3D" id="3.10.10.10">
    <property type="entry name" value="HIV Type 1 Reverse Transcriptase, subunit A, domain 1"/>
    <property type="match status" value="1"/>
</dbReference>
<feature type="region of interest" description="Disordered" evidence="10">
    <location>
        <begin position="217"/>
        <end position="250"/>
    </location>
</feature>
<evidence type="ECO:0000256" key="3">
    <source>
        <dbReference type="ARBA" id="ARBA00022679"/>
    </source>
</evidence>
<keyword evidence="3" id="KW-0808">Transferase</keyword>
<dbReference type="InterPro" id="IPR000477">
    <property type="entry name" value="RT_dom"/>
</dbReference>
<protein>
    <recommendedName>
        <fullName evidence="2">ribonuclease H</fullName>
        <ecNumber evidence="2">3.1.26.4</ecNumber>
    </recommendedName>
</protein>
<evidence type="ECO:0000256" key="6">
    <source>
        <dbReference type="ARBA" id="ARBA00022759"/>
    </source>
</evidence>
<dbReference type="InterPro" id="IPR052055">
    <property type="entry name" value="Hepadnavirus_pol/RT"/>
</dbReference>
<dbReference type="Pfam" id="PF00078">
    <property type="entry name" value="RVT_1"/>
    <property type="match status" value="1"/>
</dbReference>
<dbReference type="Proteomes" id="UP000830375">
    <property type="component" value="Unassembled WGS sequence"/>
</dbReference>
<dbReference type="InterPro" id="IPR013762">
    <property type="entry name" value="Integrase-like_cat_sf"/>
</dbReference>